<feature type="compositionally biased region" description="Pro residues" evidence="1">
    <location>
        <begin position="346"/>
        <end position="355"/>
    </location>
</feature>
<feature type="compositionally biased region" description="Pro residues" evidence="1">
    <location>
        <begin position="325"/>
        <end position="337"/>
    </location>
</feature>
<reference evidence="2 3" key="1">
    <citation type="journal article" date="2019" name="Int. J. Syst. Evol. Microbiol.">
        <title>The Global Catalogue of Microorganisms (GCM) 10K type strain sequencing project: providing services to taxonomists for standard genome sequencing and annotation.</title>
        <authorList>
            <consortium name="The Broad Institute Genomics Platform"/>
            <consortium name="The Broad Institute Genome Sequencing Center for Infectious Disease"/>
            <person name="Wu L."/>
            <person name="Ma J."/>
        </authorList>
    </citation>
    <scope>NUCLEOTIDE SEQUENCE [LARGE SCALE GENOMIC DNA]</scope>
    <source>
        <strain evidence="2 3">JCM 13004</strain>
    </source>
</reference>
<comment type="caution">
    <text evidence="2">The sequence shown here is derived from an EMBL/GenBank/DDBJ whole genome shotgun (WGS) entry which is preliminary data.</text>
</comment>
<name>A0ABN1WXF3_9ACTN</name>
<protein>
    <submittedName>
        <fullName evidence="2">Uncharacterized protein</fullName>
    </submittedName>
</protein>
<organism evidence="2 3">
    <name type="scientific">Kitasatospora nipponensis</name>
    <dbReference type="NCBI Taxonomy" id="258049"/>
    <lineage>
        <taxon>Bacteria</taxon>
        <taxon>Bacillati</taxon>
        <taxon>Actinomycetota</taxon>
        <taxon>Actinomycetes</taxon>
        <taxon>Kitasatosporales</taxon>
        <taxon>Streptomycetaceae</taxon>
        <taxon>Kitasatospora</taxon>
    </lineage>
</organism>
<proteinExistence type="predicted"/>
<evidence type="ECO:0000256" key="1">
    <source>
        <dbReference type="SAM" id="MobiDB-lite"/>
    </source>
</evidence>
<feature type="region of interest" description="Disordered" evidence="1">
    <location>
        <begin position="12"/>
        <end position="35"/>
    </location>
</feature>
<gene>
    <name evidence="2" type="ORF">GCM10009665_69120</name>
</gene>
<sequence>MVTREGVVAMGCASRQQGQQGQQGQPGRQSDGPQACRQDWRELGALPGVVRSVQPVQPVALALAADAAGFRQLRRLGLFALDDFARYLRRTERQLRAMAAEGVQVHLRVLEAADYADFCRVRGLPLGEPATRVAYAADPELAGEPFVYRGEELAELLPQLVDDHLARVRISVARQLLLAAPGPPGGPARYAAVLCEALLAGVGEGCHEFALRVAEPDGTEQLTAQAQACVERGRRFLADREAQALRATLAAALAVRWPGELLVRSARRHGRPRAGGWTVRGWAVVGGRLVPLEADAVRAELARLPSRGPAAGPVRVRAGFALPEPSEPPGSPSPGSPEPLGRPRSPSAPPSPPSPERSTGRSSGPGVGR</sequence>
<feature type="compositionally biased region" description="Low complexity" evidence="1">
    <location>
        <begin position="14"/>
        <end position="34"/>
    </location>
</feature>
<accession>A0ABN1WXF3</accession>
<dbReference type="Proteomes" id="UP001500037">
    <property type="component" value="Unassembled WGS sequence"/>
</dbReference>
<evidence type="ECO:0000313" key="2">
    <source>
        <dbReference type="EMBL" id="GAA1271007.1"/>
    </source>
</evidence>
<keyword evidence="3" id="KW-1185">Reference proteome</keyword>
<feature type="region of interest" description="Disordered" evidence="1">
    <location>
        <begin position="318"/>
        <end position="369"/>
    </location>
</feature>
<dbReference type="EMBL" id="BAAALF010000214">
    <property type="protein sequence ID" value="GAA1271007.1"/>
    <property type="molecule type" value="Genomic_DNA"/>
</dbReference>
<evidence type="ECO:0000313" key="3">
    <source>
        <dbReference type="Proteomes" id="UP001500037"/>
    </source>
</evidence>